<evidence type="ECO:0000256" key="4">
    <source>
        <dbReference type="ARBA" id="ARBA00024746"/>
    </source>
</evidence>
<sequence length="137" mass="14389">MDVNSIMMANATNTSRKSAGQSTNASAASVNYNTFLKLLLEQMRNQDPTAPMKSTDYMAQLATFSQVEQTMIGNNKLDALLSSSTLSQADSVIGRTVTSADGSISGEVESVRITNEGAVAKLVNGKELLVGPGIVIS</sequence>
<dbReference type="GO" id="GO:0044781">
    <property type="term" value="P:bacterial-type flagellum organization"/>
    <property type="evidence" value="ECO:0007669"/>
    <property type="project" value="UniProtKB-KW"/>
</dbReference>
<evidence type="ECO:0000256" key="2">
    <source>
        <dbReference type="ARBA" id="ARBA00016013"/>
    </source>
</evidence>
<gene>
    <name evidence="5" type="primary">flgD</name>
    <name evidence="5" type="ORF">GDR74_16305</name>
</gene>
<organism evidence="5 6">
    <name type="scientific">Microvirga thermotolerans</name>
    <dbReference type="NCBI Taxonomy" id="2651334"/>
    <lineage>
        <taxon>Bacteria</taxon>
        <taxon>Pseudomonadati</taxon>
        <taxon>Pseudomonadota</taxon>
        <taxon>Alphaproteobacteria</taxon>
        <taxon>Hyphomicrobiales</taxon>
        <taxon>Methylobacteriaceae</taxon>
        <taxon>Microvirga</taxon>
    </lineage>
</organism>
<keyword evidence="5" id="KW-0966">Cell projection</keyword>
<keyword evidence="6" id="KW-1185">Reference proteome</keyword>
<dbReference type="Pfam" id="PF03963">
    <property type="entry name" value="FlgD"/>
    <property type="match status" value="1"/>
</dbReference>
<keyword evidence="5" id="KW-0282">Flagellum</keyword>
<dbReference type="AlphaFoldDB" id="A0A5P9JZG2"/>
<comment type="function">
    <text evidence="4">Required for flagellar hook formation. May act as a scaffolding protein.</text>
</comment>
<reference evidence="5 6" key="1">
    <citation type="submission" date="2019-10" db="EMBL/GenBank/DDBJ databases">
        <title>Isolation, Identification of Microvirga thermotolerans HR1, a novel thermophilic bacterium and Comparative Genomics of the genus Microvirga.</title>
        <authorList>
            <person name="Li J."/>
            <person name="Zhang W."/>
            <person name="Lin M."/>
            <person name="Wang J."/>
        </authorList>
    </citation>
    <scope>NUCLEOTIDE SEQUENCE [LARGE SCALE GENOMIC DNA]</scope>
    <source>
        <strain evidence="5 6">HR1</strain>
    </source>
</reference>
<accession>A0A5P9JZG2</accession>
<dbReference type="InterPro" id="IPR005648">
    <property type="entry name" value="FlgD"/>
</dbReference>
<evidence type="ECO:0000313" key="5">
    <source>
        <dbReference type="EMBL" id="QFU17649.1"/>
    </source>
</evidence>
<name>A0A5P9JZG2_9HYPH</name>
<dbReference type="RefSeq" id="WP_152587283.1">
    <property type="nucleotide sequence ID" value="NZ_CP045423.1"/>
</dbReference>
<evidence type="ECO:0000256" key="1">
    <source>
        <dbReference type="ARBA" id="ARBA00010577"/>
    </source>
</evidence>
<proteinExistence type="inferred from homology"/>
<comment type="similarity">
    <text evidence="1">Belongs to the FlgD family.</text>
</comment>
<dbReference type="Proteomes" id="UP000325614">
    <property type="component" value="Chromosome"/>
</dbReference>
<dbReference type="NCBIfam" id="NF004670">
    <property type="entry name" value="PRK06009.1"/>
    <property type="match status" value="1"/>
</dbReference>
<keyword evidence="3" id="KW-1005">Bacterial flagellum biogenesis</keyword>
<keyword evidence="5" id="KW-0969">Cilium</keyword>
<evidence type="ECO:0000256" key="3">
    <source>
        <dbReference type="ARBA" id="ARBA00022795"/>
    </source>
</evidence>
<protein>
    <recommendedName>
        <fullName evidence="2">Basal-body rod modification protein FlgD</fullName>
    </recommendedName>
</protein>
<dbReference type="EMBL" id="CP045423">
    <property type="protein sequence ID" value="QFU17649.1"/>
    <property type="molecule type" value="Genomic_DNA"/>
</dbReference>
<evidence type="ECO:0000313" key="6">
    <source>
        <dbReference type="Proteomes" id="UP000325614"/>
    </source>
</evidence>
<dbReference type="KEGG" id="mico:GDR74_16305"/>